<evidence type="ECO:0008006" key="3">
    <source>
        <dbReference type="Google" id="ProtNLM"/>
    </source>
</evidence>
<evidence type="ECO:0000313" key="1">
    <source>
        <dbReference type="EMBL" id="CAK0852918.1"/>
    </source>
</evidence>
<reference evidence="1" key="1">
    <citation type="submission" date="2023-10" db="EMBL/GenBank/DDBJ databases">
        <authorList>
            <person name="Chen Y."/>
            <person name="Shah S."/>
            <person name="Dougan E. K."/>
            <person name="Thang M."/>
            <person name="Chan C."/>
        </authorList>
    </citation>
    <scope>NUCLEOTIDE SEQUENCE [LARGE SCALE GENOMIC DNA]</scope>
</reference>
<proteinExistence type="predicted"/>
<comment type="caution">
    <text evidence="1">The sequence shown here is derived from an EMBL/GenBank/DDBJ whole genome shotgun (WGS) entry which is preliminary data.</text>
</comment>
<accession>A0ABN9U327</accession>
<protein>
    <recommendedName>
        <fullName evidence="3">Acid phosphatase</fullName>
    </recommendedName>
</protein>
<dbReference type="InterPro" id="IPR029052">
    <property type="entry name" value="Metallo-depent_PP-like"/>
</dbReference>
<keyword evidence="2" id="KW-1185">Reference proteome</keyword>
<name>A0ABN9U327_9DINO</name>
<organism evidence="1 2">
    <name type="scientific">Prorocentrum cordatum</name>
    <dbReference type="NCBI Taxonomy" id="2364126"/>
    <lineage>
        <taxon>Eukaryota</taxon>
        <taxon>Sar</taxon>
        <taxon>Alveolata</taxon>
        <taxon>Dinophyceae</taxon>
        <taxon>Prorocentrales</taxon>
        <taxon>Prorocentraceae</taxon>
        <taxon>Prorocentrum</taxon>
    </lineage>
</organism>
<sequence length="170" mass="18778">MLPPGMSAATNANVERSTPMLPTEVWRPLRAVECGPYFQVPQAPSIATEYNGMALPDACFTVSQQPATADGQRHVYLIGDWGGLPGPFGWNATMRAPAPADHRSPEFPSHQRDFVWGADDCAQRNVADQMAKRAVISPPDYILNVGDNFYLGDGLGWHQHQVRRWCGHCF</sequence>
<dbReference type="EMBL" id="CAUYUJ010015357">
    <property type="protein sequence ID" value="CAK0852918.1"/>
    <property type="molecule type" value="Genomic_DNA"/>
</dbReference>
<dbReference type="Proteomes" id="UP001189429">
    <property type="component" value="Unassembled WGS sequence"/>
</dbReference>
<gene>
    <name evidence="1" type="ORF">PCOR1329_LOCUS44564</name>
</gene>
<dbReference type="Gene3D" id="3.60.21.10">
    <property type="match status" value="1"/>
</dbReference>
<evidence type="ECO:0000313" key="2">
    <source>
        <dbReference type="Proteomes" id="UP001189429"/>
    </source>
</evidence>
<dbReference type="SUPFAM" id="SSF56300">
    <property type="entry name" value="Metallo-dependent phosphatases"/>
    <property type="match status" value="1"/>
</dbReference>